<dbReference type="SUPFAM" id="SSF48295">
    <property type="entry name" value="TrpR-like"/>
    <property type="match status" value="1"/>
</dbReference>
<dbReference type="AlphaFoldDB" id="A0AAU9JLZ6"/>
<keyword evidence="3" id="KW-1185">Reference proteome</keyword>
<evidence type="ECO:0000313" key="3">
    <source>
        <dbReference type="Proteomes" id="UP001162131"/>
    </source>
</evidence>
<dbReference type="Proteomes" id="UP001162131">
    <property type="component" value="Unassembled WGS sequence"/>
</dbReference>
<accession>A0AAU9JLZ6</accession>
<dbReference type="GO" id="GO:0043565">
    <property type="term" value="F:sequence-specific DNA binding"/>
    <property type="evidence" value="ECO:0007669"/>
    <property type="project" value="InterPro"/>
</dbReference>
<feature type="region of interest" description="Disordered" evidence="1">
    <location>
        <begin position="81"/>
        <end position="120"/>
    </location>
</feature>
<name>A0AAU9JLZ6_9CILI</name>
<protein>
    <submittedName>
        <fullName evidence="2">Uncharacterized protein</fullName>
    </submittedName>
</protein>
<dbReference type="EMBL" id="CAJZBQ010000038">
    <property type="protein sequence ID" value="CAG9325520.1"/>
    <property type="molecule type" value="Genomic_DNA"/>
</dbReference>
<evidence type="ECO:0000256" key="1">
    <source>
        <dbReference type="SAM" id="MobiDB-lite"/>
    </source>
</evidence>
<dbReference type="InterPro" id="IPR010921">
    <property type="entry name" value="Trp_repressor/repl_initiator"/>
</dbReference>
<gene>
    <name evidence="2" type="ORF">BSTOLATCC_MIC38772</name>
</gene>
<organism evidence="2 3">
    <name type="scientific">Blepharisma stoltei</name>
    <dbReference type="NCBI Taxonomy" id="1481888"/>
    <lineage>
        <taxon>Eukaryota</taxon>
        <taxon>Sar</taxon>
        <taxon>Alveolata</taxon>
        <taxon>Ciliophora</taxon>
        <taxon>Postciliodesmatophora</taxon>
        <taxon>Heterotrichea</taxon>
        <taxon>Heterotrichida</taxon>
        <taxon>Blepharismidae</taxon>
        <taxon>Blepharisma</taxon>
    </lineage>
</organism>
<sequence>MVKLPSIKVSFKNEFHIIAPVPSLFCKLCLTIKETIPDVPLNPNIYYLDAEGDRIKLLNDKGYGFYLRTFQSQLTKKLYIEDSQNPPENNKIPSVSLPIKRPSDAEENDDSPTKFQKIDNSEFNTFDDTDQIYIPKSRGPNKSRKVPSEIQRIVLDTFDIPSKKMDNENKQLLPIIEAEINQFILDAEGNSKIPNLVQYITSTEFLSAVRNTIRDTVEKHGFVNTALLYKIPLELCVHILYDSKVHIESDKEREKYKKYIDSCLPKEISQFTPKFCLLLTQQLNNGDINKQNIMATYDVDEDTIEIWRKVFLNPQKSHPANDPYPRTFRIQLVRDYLEGNFDKETIKNYFGVDQETIENWIYLELEEKEEIVMEIHRKRLSRAEKEEIVDKYLEKKLTYKEIKAKYGVCQREVDKWVISKQSGQGLRDSYHGSKASAIMDQAYRFLEFGS</sequence>
<evidence type="ECO:0000313" key="2">
    <source>
        <dbReference type="EMBL" id="CAG9325520.1"/>
    </source>
</evidence>
<feature type="compositionally biased region" description="Polar residues" evidence="1">
    <location>
        <begin position="82"/>
        <end position="93"/>
    </location>
</feature>
<reference evidence="2" key="1">
    <citation type="submission" date="2021-09" db="EMBL/GenBank/DDBJ databases">
        <authorList>
            <consortium name="AG Swart"/>
            <person name="Singh M."/>
            <person name="Singh A."/>
            <person name="Seah K."/>
            <person name="Emmerich C."/>
        </authorList>
    </citation>
    <scope>NUCLEOTIDE SEQUENCE</scope>
    <source>
        <strain evidence="2">ATCC30299</strain>
    </source>
</reference>
<comment type="caution">
    <text evidence="2">The sequence shown here is derived from an EMBL/GenBank/DDBJ whole genome shotgun (WGS) entry which is preliminary data.</text>
</comment>
<proteinExistence type="predicted"/>